<organism evidence="1 2">
    <name type="scientific">Rarobacter faecitabidus</name>
    <dbReference type="NCBI Taxonomy" id="13243"/>
    <lineage>
        <taxon>Bacteria</taxon>
        <taxon>Bacillati</taxon>
        <taxon>Actinomycetota</taxon>
        <taxon>Actinomycetes</taxon>
        <taxon>Micrococcales</taxon>
        <taxon>Rarobacteraceae</taxon>
        <taxon>Rarobacter</taxon>
    </lineage>
</organism>
<keyword evidence="2" id="KW-1185">Reference proteome</keyword>
<dbReference type="AlphaFoldDB" id="A0A542ZWV4"/>
<sequence length="84" mass="9367">MRTTVTLDADVEAALRRAMHDNNISFKQALNDAIRAGLQPHDSGPRSYTIARDLGMPRIDFDKALSVADDLEDADIIRKMRLGK</sequence>
<evidence type="ECO:0000313" key="1">
    <source>
        <dbReference type="EMBL" id="TQL64822.1"/>
    </source>
</evidence>
<comment type="caution">
    <text evidence="1">The sequence shown here is derived from an EMBL/GenBank/DDBJ whole genome shotgun (WGS) entry which is preliminary data.</text>
</comment>
<dbReference type="Proteomes" id="UP000315389">
    <property type="component" value="Unassembled WGS sequence"/>
</dbReference>
<gene>
    <name evidence="1" type="ORF">FB461_1345</name>
</gene>
<dbReference type="OrthoDB" id="3579062at2"/>
<accession>A0A542ZWV4</accession>
<evidence type="ECO:0000313" key="2">
    <source>
        <dbReference type="Proteomes" id="UP000315389"/>
    </source>
</evidence>
<protein>
    <recommendedName>
        <fullName evidence="3">Antitoxin</fullName>
    </recommendedName>
</protein>
<proteinExistence type="predicted"/>
<dbReference type="EMBL" id="VFOS01000001">
    <property type="protein sequence ID" value="TQL64822.1"/>
    <property type="molecule type" value="Genomic_DNA"/>
</dbReference>
<name>A0A542ZWV4_RARFA</name>
<dbReference type="RefSeq" id="WP_142120044.1">
    <property type="nucleotide sequence ID" value="NZ_BAAASV010000001.1"/>
</dbReference>
<reference evidence="1 2" key="1">
    <citation type="submission" date="2019-06" db="EMBL/GenBank/DDBJ databases">
        <title>Sequencing the genomes of 1000 actinobacteria strains.</title>
        <authorList>
            <person name="Klenk H.-P."/>
        </authorList>
    </citation>
    <scope>NUCLEOTIDE SEQUENCE [LARGE SCALE GENOMIC DNA]</scope>
    <source>
        <strain evidence="1 2">DSM 4813</strain>
    </source>
</reference>
<evidence type="ECO:0008006" key="3">
    <source>
        <dbReference type="Google" id="ProtNLM"/>
    </source>
</evidence>